<evidence type="ECO:0000256" key="1">
    <source>
        <dbReference type="SAM" id="Phobius"/>
    </source>
</evidence>
<sequence length="225" mass="24640">QAADKAWSLCAERLKSQDVGMVKAWNNEIDALLVFAGLFAAVLSAFIVAIYPKLGSDPGTDLNTQILLHLLAQSPDNSAVQLFTSRILVSSDASNVHASTIAINVLWFTSLVLVLSAASIGIVVRQWLNYFVSPTSSDSKHSAYIHCLRYNEGLLPWSVPEILSALPVLLQAALAFFLVGLVILLWTLNHVVALITSFFVASLFLFSAYCTTRPYFKPYCPYKSP</sequence>
<dbReference type="EMBL" id="KV722351">
    <property type="protein sequence ID" value="OCH93745.1"/>
    <property type="molecule type" value="Genomic_DNA"/>
</dbReference>
<feature type="transmembrane region" description="Helical" evidence="1">
    <location>
        <begin position="31"/>
        <end position="51"/>
    </location>
</feature>
<reference evidence="3 4" key="1">
    <citation type="submission" date="2016-07" db="EMBL/GenBank/DDBJ databases">
        <title>Draft genome of the white-rot fungus Obba rivulosa 3A-2.</title>
        <authorList>
            <consortium name="DOE Joint Genome Institute"/>
            <person name="Miettinen O."/>
            <person name="Riley R."/>
            <person name="Acob R."/>
            <person name="Barry K."/>
            <person name="Cullen D."/>
            <person name="De Vries R."/>
            <person name="Hainaut M."/>
            <person name="Hatakka A."/>
            <person name="Henrissat B."/>
            <person name="Hilden K."/>
            <person name="Kuo R."/>
            <person name="Labutti K."/>
            <person name="Lipzen A."/>
            <person name="Makela M.R."/>
            <person name="Sandor L."/>
            <person name="Spatafora J.W."/>
            <person name="Grigoriev I.V."/>
            <person name="Hibbett D.S."/>
        </authorList>
    </citation>
    <scope>NUCLEOTIDE SEQUENCE [LARGE SCALE GENOMIC DNA]</scope>
    <source>
        <strain evidence="3 4">3A-2</strain>
    </source>
</reference>
<dbReference type="AlphaFoldDB" id="A0A8E2DQ60"/>
<keyword evidence="1" id="KW-0472">Membrane</keyword>
<feature type="non-terminal residue" evidence="3">
    <location>
        <position position="1"/>
    </location>
</feature>
<organism evidence="3 4">
    <name type="scientific">Obba rivulosa</name>
    <dbReference type="NCBI Taxonomy" id="1052685"/>
    <lineage>
        <taxon>Eukaryota</taxon>
        <taxon>Fungi</taxon>
        <taxon>Dikarya</taxon>
        <taxon>Basidiomycota</taxon>
        <taxon>Agaricomycotina</taxon>
        <taxon>Agaricomycetes</taxon>
        <taxon>Polyporales</taxon>
        <taxon>Gelatoporiaceae</taxon>
        <taxon>Obba</taxon>
    </lineage>
</organism>
<dbReference type="InterPro" id="IPR045338">
    <property type="entry name" value="DUF6535"/>
</dbReference>
<feature type="domain" description="DUF6535" evidence="2">
    <location>
        <begin position="7"/>
        <end position="187"/>
    </location>
</feature>
<feature type="non-terminal residue" evidence="3">
    <location>
        <position position="225"/>
    </location>
</feature>
<proteinExistence type="predicted"/>
<feature type="transmembrane region" description="Helical" evidence="1">
    <location>
        <begin position="162"/>
        <end position="184"/>
    </location>
</feature>
<dbReference type="OrthoDB" id="3269725at2759"/>
<evidence type="ECO:0000259" key="2">
    <source>
        <dbReference type="Pfam" id="PF20153"/>
    </source>
</evidence>
<name>A0A8E2DQ60_9APHY</name>
<gene>
    <name evidence="3" type="ORF">OBBRIDRAFT_700667</name>
</gene>
<protein>
    <recommendedName>
        <fullName evidence="2">DUF6535 domain-containing protein</fullName>
    </recommendedName>
</protein>
<keyword evidence="1" id="KW-1133">Transmembrane helix</keyword>
<evidence type="ECO:0000313" key="3">
    <source>
        <dbReference type="EMBL" id="OCH93745.1"/>
    </source>
</evidence>
<dbReference type="Proteomes" id="UP000250043">
    <property type="component" value="Unassembled WGS sequence"/>
</dbReference>
<accession>A0A8E2DQ60</accession>
<keyword evidence="1" id="KW-0812">Transmembrane</keyword>
<feature type="transmembrane region" description="Helical" evidence="1">
    <location>
        <begin position="105"/>
        <end position="128"/>
    </location>
</feature>
<evidence type="ECO:0000313" key="4">
    <source>
        <dbReference type="Proteomes" id="UP000250043"/>
    </source>
</evidence>
<feature type="transmembrane region" description="Helical" evidence="1">
    <location>
        <begin position="191"/>
        <end position="209"/>
    </location>
</feature>
<keyword evidence="4" id="KW-1185">Reference proteome</keyword>
<dbReference type="Pfam" id="PF20153">
    <property type="entry name" value="DUF6535"/>
    <property type="match status" value="1"/>
</dbReference>